<comment type="caution">
    <text evidence="3">The sequence shown here is derived from an EMBL/GenBank/DDBJ whole genome shotgun (WGS) entry which is preliminary data.</text>
</comment>
<feature type="non-terminal residue" evidence="3">
    <location>
        <position position="1"/>
    </location>
</feature>
<feature type="domain" description="Trichome birefringence-like C-terminal" evidence="2">
    <location>
        <begin position="36"/>
        <end position="279"/>
    </location>
</feature>
<comment type="similarity">
    <text evidence="1">Belongs to the PC-esterase family. TBL subfamily.</text>
</comment>
<dbReference type="PANTHER" id="PTHR32285">
    <property type="entry name" value="PROTEIN TRICHOME BIREFRINGENCE-LIKE 9-RELATED"/>
    <property type="match status" value="1"/>
</dbReference>
<gene>
    <name evidence="3" type="ORF">CU098_003990</name>
</gene>
<accession>A0A367IXF0</accession>
<reference evidence="3 4" key="1">
    <citation type="journal article" date="2018" name="G3 (Bethesda)">
        <title>Phylogenetic and Phylogenomic Definition of Rhizopus Species.</title>
        <authorList>
            <person name="Gryganskyi A.P."/>
            <person name="Golan J."/>
            <person name="Dolatabadi S."/>
            <person name="Mondo S."/>
            <person name="Robb S."/>
            <person name="Idnurm A."/>
            <person name="Muszewska A."/>
            <person name="Steczkiewicz K."/>
            <person name="Masonjones S."/>
            <person name="Liao H.L."/>
            <person name="Gajdeczka M.T."/>
            <person name="Anike F."/>
            <person name="Vuek A."/>
            <person name="Anishchenko I.M."/>
            <person name="Voigt K."/>
            <person name="de Hoog G.S."/>
            <person name="Smith M.E."/>
            <person name="Heitman J."/>
            <person name="Vilgalys R."/>
            <person name="Stajich J.E."/>
        </authorList>
    </citation>
    <scope>NUCLEOTIDE SEQUENCE [LARGE SCALE GENOMIC DNA]</scope>
    <source>
        <strain evidence="3 4">LSU 92-RS-03</strain>
    </source>
</reference>
<dbReference type="Proteomes" id="UP000253551">
    <property type="component" value="Unassembled WGS sequence"/>
</dbReference>
<keyword evidence="4" id="KW-1185">Reference proteome</keyword>
<dbReference type="GO" id="GO:0016413">
    <property type="term" value="F:O-acetyltransferase activity"/>
    <property type="evidence" value="ECO:0007669"/>
    <property type="project" value="InterPro"/>
</dbReference>
<dbReference type="InterPro" id="IPR029962">
    <property type="entry name" value="TBL"/>
</dbReference>
<dbReference type="OrthoDB" id="630188at2759"/>
<dbReference type="PANTHER" id="PTHR32285:SF48">
    <property type="entry name" value="PROTEIN TRICHOME BIREFRINGENCE-LIKE 19"/>
    <property type="match status" value="1"/>
</dbReference>
<name>A0A367IXF0_RHIST</name>
<proteinExistence type="inferred from homology"/>
<protein>
    <recommendedName>
        <fullName evidence="2">Trichome birefringence-like C-terminal domain-containing protein</fullName>
    </recommendedName>
</protein>
<sequence length="286" mass="32803">KVSMHIVDTIATGISLIDAIEELNQPLNSIEAKPLGDSITQLMFESMWCLLGQDLVAQNSDTHLSGGDTHMWASQLVHQDISDQQEAVTVAYIRSDYLLKLDDFSLIKPNEGEGYQIGVGSNFPWVHAIPRFKYIMINTGPHWHPDLKWGPNKDRKELLEAFTIAMKKVFGYLKQHVKPDQIVWVRSTPYGHAACSQYTRPSTIPVKPTGQPGEYEWDMLERFDFVWKDMIEQENDERFRFFNVSLSNARGDAHSQPDHDCLHTCLPGPVDDWNKFLYHEITKMTI</sequence>
<dbReference type="EMBL" id="PJQM01005128">
    <property type="protein sequence ID" value="RCH82354.1"/>
    <property type="molecule type" value="Genomic_DNA"/>
</dbReference>
<evidence type="ECO:0000313" key="3">
    <source>
        <dbReference type="EMBL" id="RCH82354.1"/>
    </source>
</evidence>
<dbReference type="AlphaFoldDB" id="A0A367IXF0"/>
<evidence type="ECO:0000256" key="1">
    <source>
        <dbReference type="ARBA" id="ARBA00007727"/>
    </source>
</evidence>
<evidence type="ECO:0000259" key="2">
    <source>
        <dbReference type="Pfam" id="PF13839"/>
    </source>
</evidence>
<dbReference type="InterPro" id="IPR026057">
    <property type="entry name" value="TBL_C"/>
</dbReference>
<dbReference type="Pfam" id="PF13839">
    <property type="entry name" value="PC-Esterase"/>
    <property type="match status" value="1"/>
</dbReference>
<evidence type="ECO:0000313" key="4">
    <source>
        <dbReference type="Proteomes" id="UP000253551"/>
    </source>
</evidence>
<dbReference type="STRING" id="4846.A0A367IXF0"/>
<organism evidence="3 4">
    <name type="scientific">Rhizopus stolonifer</name>
    <name type="common">Rhizopus nigricans</name>
    <dbReference type="NCBI Taxonomy" id="4846"/>
    <lineage>
        <taxon>Eukaryota</taxon>
        <taxon>Fungi</taxon>
        <taxon>Fungi incertae sedis</taxon>
        <taxon>Mucoromycota</taxon>
        <taxon>Mucoromycotina</taxon>
        <taxon>Mucoromycetes</taxon>
        <taxon>Mucorales</taxon>
        <taxon>Mucorineae</taxon>
        <taxon>Rhizopodaceae</taxon>
        <taxon>Rhizopus</taxon>
    </lineage>
</organism>